<reference evidence="2 3" key="1">
    <citation type="submission" date="2019-07" db="EMBL/GenBank/DDBJ databases">
        <title>Whole genome shotgun sequence of Cellulomonas aerilata NBRC 106308.</title>
        <authorList>
            <person name="Hosoyama A."/>
            <person name="Uohara A."/>
            <person name="Ohji S."/>
            <person name="Ichikawa N."/>
        </authorList>
    </citation>
    <scope>NUCLEOTIDE SEQUENCE [LARGE SCALE GENOMIC DNA]</scope>
    <source>
        <strain evidence="2 3">NBRC 106308</strain>
    </source>
</reference>
<dbReference type="AlphaFoldDB" id="A0A512DEP3"/>
<evidence type="ECO:0000256" key="1">
    <source>
        <dbReference type="ARBA" id="ARBA00022833"/>
    </source>
</evidence>
<dbReference type="InterPro" id="IPR024078">
    <property type="entry name" value="LmbE-like_dom_sf"/>
</dbReference>
<dbReference type="SUPFAM" id="SSF102588">
    <property type="entry name" value="LmbE-like"/>
    <property type="match status" value="1"/>
</dbReference>
<dbReference type="PANTHER" id="PTHR12993:SF11">
    <property type="entry name" value="N-ACETYLGLUCOSAMINYL-PHOSPHATIDYLINOSITOL DE-N-ACETYLASE"/>
    <property type="match status" value="1"/>
</dbReference>
<dbReference type="EMBL" id="BJYY01000016">
    <property type="protein sequence ID" value="GEO34947.1"/>
    <property type="molecule type" value="Genomic_DNA"/>
</dbReference>
<evidence type="ECO:0000313" key="3">
    <source>
        <dbReference type="Proteomes" id="UP000321181"/>
    </source>
</evidence>
<dbReference type="InterPro" id="IPR003737">
    <property type="entry name" value="GlcNAc_PI_deacetylase-related"/>
</dbReference>
<gene>
    <name evidence="2" type="ORF">CAE01nite_26720</name>
</gene>
<sequence>MGRTLAIVVAHPDDESYSTYGTVARHSEDPAFRLVVLHATDGEGGQIADGVPATPETLGAWRRQEDDNAWRALGRMPDRHDWLGLPDGGLHAVGVDVLRETIAAFLREERPDVVCTLGSDGVTGHPDHIAMSAATTEAFHLVRSEPGPGLQRLLHGGIPQSFFERGQQWLRERGKPVWEPTTTYHLRGAPDELFGIRTDSRPFADRALAAIKEHRSQRQVIYDPEGTDEEWKKVLSRETWIIAWPPKAPGQPMLADVFEGLE</sequence>
<protein>
    <submittedName>
        <fullName evidence="2">GlcNAc-PI de-N-acetylase</fullName>
    </submittedName>
</protein>
<dbReference type="Gene3D" id="3.40.50.10320">
    <property type="entry name" value="LmbE-like"/>
    <property type="match status" value="1"/>
</dbReference>
<proteinExistence type="predicted"/>
<dbReference type="PANTHER" id="PTHR12993">
    <property type="entry name" value="N-ACETYLGLUCOSAMINYL-PHOSPHATIDYLINOSITOL DE-N-ACETYLASE-RELATED"/>
    <property type="match status" value="1"/>
</dbReference>
<accession>A0A512DEP3</accession>
<dbReference type="Pfam" id="PF02585">
    <property type="entry name" value="PIG-L"/>
    <property type="match status" value="1"/>
</dbReference>
<dbReference type="Proteomes" id="UP000321181">
    <property type="component" value="Unassembled WGS sequence"/>
</dbReference>
<organism evidence="2 3">
    <name type="scientific">Cellulomonas aerilata</name>
    <dbReference type="NCBI Taxonomy" id="515326"/>
    <lineage>
        <taxon>Bacteria</taxon>
        <taxon>Bacillati</taxon>
        <taxon>Actinomycetota</taxon>
        <taxon>Actinomycetes</taxon>
        <taxon>Micrococcales</taxon>
        <taxon>Cellulomonadaceae</taxon>
        <taxon>Cellulomonas</taxon>
    </lineage>
</organism>
<evidence type="ECO:0000313" key="2">
    <source>
        <dbReference type="EMBL" id="GEO34947.1"/>
    </source>
</evidence>
<dbReference type="GO" id="GO:0016137">
    <property type="term" value="P:glycoside metabolic process"/>
    <property type="evidence" value="ECO:0007669"/>
    <property type="project" value="UniProtKB-ARBA"/>
</dbReference>
<keyword evidence="1" id="KW-0862">Zinc</keyword>
<comment type="caution">
    <text evidence="2">The sequence shown here is derived from an EMBL/GenBank/DDBJ whole genome shotgun (WGS) entry which is preliminary data.</text>
</comment>
<name>A0A512DEP3_9CELL</name>
<keyword evidence="3" id="KW-1185">Reference proteome</keyword>
<dbReference type="RefSeq" id="WP_146905428.1">
    <property type="nucleotide sequence ID" value="NZ_BAAARM010000001.1"/>
</dbReference>
<dbReference type="GO" id="GO:0016811">
    <property type="term" value="F:hydrolase activity, acting on carbon-nitrogen (but not peptide) bonds, in linear amides"/>
    <property type="evidence" value="ECO:0007669"/>
    <property type="project" value="TreeGrafter"/>
</dbReference>
<dbReference type="OrthoDB" id="3514174at2"/>